<protein>
    <recommendedName>
        <fullName evidence="4">Polysaccharide lyase</fullName>
    </recommendedName>
</protein>
<organism evidence="2 3">
    <name type="scientific">Paenibacillus whitsoniae</name>
    <dbReference type="NCBI Taxonomy" id="2496558"/>
    <lineage>
        <taxon>Bacteria</taxon>
        <taxon>Bacillati</taxon>
        <taxon>Bacillota</taxon>
        <taxon>Bacilli</taxon>
        <taxon>Bacillales</taxon>
        <taxon>Paenibacillaceae</taxon>
        <taxon>Paenibacillus</taxon>
    </lineage>
</organism>
<comment type="caution">
    <text evidence="2">The sequence shown here is derived from an EMBL/GenBank/DDBJ whole genome shotgun (WGS) entry which is preliminary data.</text>
</comment>
<sequence>MLEEYDMKKSYKGMMAGVALLSTITFSATAFAGTVTMNSDGPNTGKSALEIFKQYFGPSPVDGPTDSVHIRETTSASVGNVFNFHLNDSGDYDGDNTDRQRVELKGYDKSPDNVVAKQNETVTYKWLFRVMNDFGQSSFCHIFQIKAKNGTEEADPILTFTLDGNNLVFRHSPNGPLTTLAQTPKSNIVGKWVEATVKFKASDSGSLSMTLKDVSSGNTLMSYSGTKDMWRSGADIVRPKWGIYRKITTGMPTADIQFANFQIIK</sequence>
<dbReference type="Proteomes" id="UP000276128">
    <property type="component" value="Unassembled WGS sequence"/>
</dbReference>
<gene>
    <name evidence="2" type="ORF">EJQ19_23270</name>
</gene>
<dbReference type="InterPro" id="IPR025975">
    <property type="entry name" value="Polysacc_lyase"/>
</dbReference>
<dbReference type="AlphaFoldDB" id="A0A3S0I870"/>
<keyword evidence="3" id="KW-1185">Reference proteome</keyword>
<proteinExistence type="predicted"/>
<evidence type="ECO:0008006" key="4">
    <source>
        <dbReference type="Google" id="ProtNLM"/>
    </source>
</evidence>
<feature type="chain" id="PRO_5018572151" description="Polysaccharide lyase" evidence="1">
    <location>
        <begin position="33"/>
        <end position="265"/>
    </location>
</feature>
<accession>A0A3S0I870</accession>
<dbReference type="Pfam" id="PF14099">
    <property type="entry name" value="Polysacc_lyase"/>
    <property type="match status" value="1"/>
</dbReference>
<evidence type="ECO:0000313" key="3">
    <source>
        <dbReference type="Proteomes" id="UP000276128"/>
    </source>
</evidence>
<feature type="signal peptide" evidence="1">
    <location>
        <begin position="1"/>
        <end position="32"/>
    </location>
</feature>
<dbReference type="EMBL" id="RXHU01000075">
    <property type="protein sequence ID" value="RTE06296.1"/>
    <property type="molecule type" value="Genomic_DNA"/>
</dbReference>
<dbReference type="OrthoDB" id="624837at2"/>
<evidence type="ECO:0000256" key="1">
    <source>
        <dbReference type="SAM" id="SignalP"/>
    </source>
</evidence>
<evidence type="ECO:0000313" key="2">
    <source>
        <dbReference type="EMBL" id="RTE06296.1"/>
    </source>
</evidence>
<reference evidence="2 3" key="1">
    <citation type="submission" date="2018-12" db="EMBL/GenBank/DDBJ databases">
        <title>Bacillus ochoae sp. nov., Paenibacillus whitsoniae sp. nov., Paenibacillus spiritus sp. nov. Isolated from the Mars Exploration Rover during spacecraft assembly.</title>
        <authorList>
            <person name="Seuylemezian A."/>
            <person name="Vaishampayan P."/>
        </authorList>
    </citation>
    <scope>NUCLEOTIDE SEQUENCE [LARGE SCALE GENOMIC DNA]</scope>
    <source>
        <strain evidence="2 3">MER 54</strain>
    </source>
</reference>
<name>A0A3S0I870_9BACL</name>
<keyword evidence="1" id="KW-0732">Signal</keyword>